<feature type="compositionally biased region" description="Acidic residues" evidence="10">
    <location>
        <begin position="901"/>
        <end position="911"/>
    </location>
</feature>
<dbReference type="NCBIfam" id="TIGR01063">
    <property type="entry name" value="gyrA"/>
    <property type="match status" value="1"/>
</dbReference>
<dbReference type="Gene3D" id="3.30.1360.40">
    <property type="match status" value="1"/>
</dbReference>
<dbReference type="InterPro" id="IPR005743">
    <property type="entry name" value="GyrA"/>
</dbReference>
<dbReference type="Gene3D" id="3.90.199.10">
    <property type="entry name" value="Topoisomerase II, domain 5"/>
    <property type="match status" value="1"/>
</dbReference>
<dbReference type="InterPro" id="IPR013760">
    <property type="entry name" value="Topo_IIA-like_dom_sf"/>
</dbReference>
<dbReference type="InterPro" id="IPR002205">
    <property type="entry name" value="Topo_IIA_dom_A"/>
</dbReference>
<keyword evidence="13" id="KW-1185">Reference proteome</keyword>
<dbReference type="SMART" id="SM00434">
    <property type="entry name" value="TOP4c"/>
    <property type="match status" value="1"/>
</dbReference>
<keyword evidence="6 8" id="KW-0238">DNA-binding</keyword>
<dbReference type="InterPro" id="IPR013758">
    <property type="entry name" value="Topo_IIA_A/C_ab"/>
</dbReference>
<dbReference type="InterPro" id="IPR006691">
    <property type="entry name" value="GyrA/parC_rep"/>
</dbReference>
<evidence type="ECO:0000256" key="9">
    <source>
        <dbReference type="PROSITE-ProRule" id="PRU01384"/>
    </source>
</evidence>
<dbReference type="SUPFAM" id="SSF56719">
    <property type="entry name" value="Type II DNA topoisomerase"/>
    <property type="match status" value="1"/>
</dbReference>
<feature type="region of interest" description="Disordered" evidence="10">
    <location>
        <begin position="835"/>
        <end position="911"/>
    </location>
</feature>
<comment type="similarity">
    <text evidence="2 8">Belongs to the type II topoisomerase GyrA/ParC subunit family.</text>
</comment>
<comment type="subcellular location">
    <subcellularLocation>
        <location evidence="8">Cytoplasm</location>
    </subcellularLocation>
</comment>
<keyword evidence="4 8" id="KW-0067">ATP-binding</keyword>
<evidence type="ECO:0000256" key="8">
    <source>
        <dbReference type="HAMAP-Rule" id="MF_01897"/>
    </source>
</evidence>
<dbReference type="InterPro" id="IPR050220">
    <property type="entry name" value="Type_II_DNA_Topoisomerases"/>
</dbReference>
<sequence>MSDETPEVPAGPADAEPVVEGMVLDTDVLTDRVEQVDLQTEMQRSYLDYAMAVIVGRALPDVRDGLKPVHRRVLYAMFDGGYRPERSFNKCARVVGEVMGQYHPHGDTAIYDALVRLIQDWTMRYPLALGQGNFGSPGNDGAAAPRYTETKMAPLAMEMVRDIDEETVDFQDNYDGKNQEPTILPARFPNLLVNGSSGIAVGMATNIPPHNLREVADGVQWYLANPTASREELLEELIVRIKGPDFPTGATILGHKGIEDAYRTGRGSITMRAVVNVEELQGRTCLVVTELPYQANPDNLAIKIAELVKDGKISGIADLRDETSGRTGQRLVIVLKRDAVAKVVLNNLYKHTQLQDNFAANMLAIVDGVPRTLSLDAFIRHWVTHQLDVIARRTRYRLRKAEEEAHILRALLKALDALDEVIALIRASNTTEAARDGLMQLLDIDELQARAILDMQLRRLAALERQKIQDRHSELEAMITEFNAILASESRQREIISTELAEIVAKHGDDRRTKVLLGFDGDMSMEDLIPEEEMVVTITRGGYVKRTRSDNYRSQQRGGKGIKGAQLRGDDVVEHFFVTTTHHWLLFFTNLGRVYRAKAYELVEAGRDAKGQHVANLLAFQPDEHIAQVLDLRDYQQSPYLVLATKRGLVKKTRLEDYDTNRSAGVIAINLRDGDELVSAQLVSETDDLMLVSRMGQSIRFTATDEALRPMGRATSGVTGMKFREDDELLTADVVTDGSFVFVVTEGGYAKRTAVEEYRLQGRGGLGIKVGKYQEERGHLVGALIVQEEDEVLVVMEGGKVVRSSVSGVPAKGRDTMGVIFAKPDKNDRIIEVARNSERGLEADDADAGEDAGEDTGDAAESQSSVPDDVTLAEDTGSHEGSAAEESAPAPESDESSGNAELDEDNTGGNE</sequence>
<dbReference type="SUPFAM" id="SSF101904">
    <property type="entry name" value="GyrA/ParC C-terminal domain-like"/>
    <property type="match status" value="1"/>
</dbReference>
<gene>
    <name evidence="8" type="primary">gyrA</name>
    <name evidence="12" type="ORF">J2X01_001254</name>
</gene>
<evidence type="ECO:0000256" key="7">
    <source>
        <dbReference type="ARBA" id="ARBA00023235"/>
    </source>
</evidence>
<dbReference type="CDD" id="cd00187">
    <property type="entry name" value="TOP4c"/>
    <property type="match status" value="1"/>
</dbReference>
<evidence type="ECO:0000256" key="6">
    <source>
        <dbReference type="ARBA" id="ARBA00023125"/>
    </source>
</evidence>
<dbReference type="Proteomes" id="UP001252243">
    <property type="component" value="Unassembled WGS sequence"/>
</dbReference>
<name>A0ABU1U9V8_9MICC</name>
<comment type="function">
    <text evidence="8">A type II topoisomerase that negatively supercoils closed circular double-stranded (ds) DNA in an ATP-dependent manner to modulate DNA topology and maintain chromosomes in an underwound state. Negative supercoiling favors strand separation, and DNA replication, transcription, recombination and repair, all of which involve strand separation. Also able to catalyze the interconversion of other topological isomers of dsDNA rings, including catenanes and knotted rings. Type II topoisomerases break and join 2 DNA strands simultaneously in an ATP-dependent manner.</text>
</comment>
<reference evidence="12 13" key="1">
    <citation type="submission" date="2023-07" db="EMBL/GenBank/DDBJ databases">
        <title>Sorghum-associated microbial communities from plants grown in Nebraska, USA.</title>
        <authorList>
            <person name="Schachtman D."/>
        </authorList>
    </citation>
    <scope>NUCLEOTIDE SEQUENCE [LARGE SCALE GENOMIC DNA]</scope>
    <source>
        <strain evidence="12 13">BE167</strain>
    </source>
</reference>
<dbReference type="Gene3D" id="2.120.10.90">
    <property type="entry name" value="DNA gyrase/topoisomerase IV, subunit A, C-terminal"/>
    <property type="match status" value="1"/>
</dbReference>
<feature type="compositionally biased region" description="Low complexity" evidence="10">
    <location>
        <begin position="880"/>
        <end position="891"/>
    </location>
</feature>
<dbReference type="Pfam" id="PF00521">
    <property type="entry name" value="DNA_topoisoIV"/>
    <property type="match status" value="1"/>
</dbReference>
<protein>
    <recommendedName>
        <fullName evidence="8">DNA gyrase subunit A</fullName>
        <ecNumber evidence="8">5.6.2.2</ecNumber>
    </recommendedName>
</protein>
<keyword evidence="3 8" id="KW-0547">Nucleotide-binding</keyword>
<evidence type="ECO:0000256" key="5">
    <source>
        <dbReference type="ARBA" id="ARBA00023029"/>
    </source>
</evidence>
<evidence type="ECO:0000313" key="13">
    <source>
        <dbReference type="Proteomes" id="UP001252243"/>
    </source>
</evidence>
<dbReference type="NCBIfam" id="NF004044">
    <property type="entry name" value="PRK05561.1"/>
    <property type="match status" value="1"/>
</dbReference>
<comment type="caution">
    <text evidence="12">The sequence shown here is derived from an EMBL/GenBank/DDBJ whole genome shotgun (WGS) entry which is preliminary data.</text>
</comment>
<evidence type="ECO:0000256" key="1">
    <source>
        <dbReference type="ARBA" id="ARBA00000185"/>
    </source>
</evidence>
<keyword evidence="8" id="KW-0963">Cytoplasm</keyword>
<evidence type="ECO:0000256" key="4">
    <source>
        <dbReference type="ARBA" id="ARBA00022840"/>
    </source>
</evidence>
<dbReference type="EC" id="5.6.2.2" evidence="8"/>
<evidence type="ECO:0000256" key="2">
    <source>
        <dbReference type="ARBA" id="ARBA00008263"/>
    </source>
</evidence>
<dbReference type="NCBIfam" id="NF004043">
    <property type="entry name" value="PRK05560.1"/>
    <property type="match status" value="1"/>
</dbReference>
<dbReference type="PANTHER" id="PTHR43493">
    <property type="entry name" value="DNA GYRASE/TOPOISOMERASE SUBUNIT A"/>
    <property type="match status" value="1"/>
</dbReference>
<organism evidence="12 13">
    <name type="scientific">Arthrobacter ginsengisoli</name>
    <dbReference type="NCBI Taxonomy" id="1356565"/>
    <lineage>
        <taxon>Bacteria</taxon>
        <taxon>Bacillati</taxon>
        <taxon>Actinomycetota</taxon>
        <taxon>Actinomycetes</taxon>
        <taxon>Micrococcales</taxon>
        <taxon>Micrococcaceae</taxon>
        <taxon>Arthrobacter</taxon>
    </lineage>
</organism>
<keyword evidence="7 8" id="KW-0413">Isomerase</keyword>
<dbReference type="InterPro" id="IPR013757">
    <property type="entry name" value="Topo_IIA_A_a_sf"/>
</dbReference>
<evidence type="ECO:0000313" key="12">
    <source>
        <dbReference type="EMBL" id="MDR7081969.1"/>
    </source>
</evidence>
<dbReference type="HAMAP" id="MF_01897">
    <property type="entry name" value="GyrA"/>
    <property type="match status" value="1"/>
</dbReference>
<dbReference type="PROSITE" id="PS52040">
    <property type="entry name" value="TOPO_IIA"/>
    <property type="match status" value="1"/>
</dbReference>
<accession>A0ABU1U9V8</accession>
<dbReference type="InterPro" id="IPR035516">
    <property type="entry name" value="Gyrase/topoIV_suA_C"/>
</dbReference>
<dbReference type="RefSeq" id="WP_310051856.1">
    <property type="nucleotide sequence ID" value="NZ_JAVDVQ010000004.1"/>
</dbReference>
<evidence type="ECO:0000256" key="3">
    <source>
        <dbReference type="ARBA" id="ARBA00022741"/>
    </source>
</evidence>
<keyword evidence="5 8" id="KW-0799">Topoisomerase</keyword>
<feature type="compositionally biased region" description="Acidic residues" evidence="10">
    <location>
        <begin position="843"/>
        <end position="858"/>
    </location>
</feature>
<dbReference type="PANTHER" id="PTHR43493:SF5">
    <property type="entry name" value="DNA GYRASE SUBUNIT A, CHLOROPLASTIC_MITOCHONDRIAL"/>
    <property type="match status" value="1"/>
</dbReference>
<feature type="domain" description="Topo IIA-type catalytic" evidence="11">
    <location>
        <begin position="59"/>
        <end position="528"/>
    </location>
</feature>
<comment type="miscellaneous">
    <text evidence="8">Few gyrases are as efficient as E.coli at forming negative supercoils. Not all organisms have 2 type II topoisomerases; in organisms with a single type II topoisomerase this enzyme also has to decatenate newly replicated chromosomes.</text>
</comment>
<proteinExistence type="inferred from homology"/>
<dbReference type="Gene3D" id="1.10.268.10">
    <property type="entry name" value="Topoisomerase, domain 3"/>
    <property type="match status" value="1"/>
</dbReference>
<feature type="active site" description="O-(5'-phospho-DNA)-tyrosine intermediate" evidence="8 9">
    <location>
        <position position="147"/>
    </location>
</feature>
<comment type="subunit">
    <text evidence="8">Heterotetramer, composed of two GyrA and two GyrB chains. In the heterotetramer, GyrA contains the active site tyrosine that forms a transient covalent intermediate with DNA, while GyrB binds cofactors and catalyzes ATP hydrolysis.</text>
</comment>
<evidence type="ECO:0000259" key="11">
    <source>
        <dbReference type="PROSITE" id="PS52040"/>
    </source>
</evidence>
<dbReference type="Pfam" id="PF03989">
    <property type="entry name" value="DNA_gyraseA_C"/>
    <property type="match status" value="6"/>
</dbReference>
<dbReference type="EMBL" id="JAVDVQ010000004">
    <property type="protein sequence ID" value="MDR7081969.1"/>
    <property type="molecule type" value="Genomic_DNA"/>
</dbReference>
<evidence type="ECO:0000256" key="10">
    <source>
        <dbReference type="SAM" id="MobiDB-lite"/>
    </source>
</evidence>
<comment type="catalytic activity">
    <reaction evidence="1 8 9">
        <text>ATP-dependent breakage, passage and rejoining of double-stranded DNA.</text>
        <dbReference type="EC" id="5.6.2.2"/>
    </reaction>
</comment>
<comment type="caution">
    <text evidence="8">Lacks conserved residue(s) required for the propagation of feature annotation.</text>
</comment>
<dbReference type="GO" id="GO:0003918">
    <property type="term" value="F:DNA topoisomerase type II (double strand cut, ATP-hydrolyzing) activity"/>
    <property type="evidence" value="ECO:0007669"/>
    <property type="project" value="UniProtKB-EC"/>
</dbReference>